<protein>
    <submittedName>
        <fullName evidence="1">Uncharacterized protein</fullName>
    </submittedName>
</protein>
<accession>A0A229UKK5</accession>
<gene>
    <name evidence="1" type="ORF">CF651_23020</name>
</gene>
<dbReference type="RefSeq" id="WP_094017233.1">
    <property type="nucleotide sequence ID" value="NZ_NMQW01000036.1"/>
</dbReference>
<dbReference type="EMBL" id="NMQW01000036">
    <property type="protein sequence ID" value="OXM83987.1"/>
    <property type="molecule type" value="Genomic_DNA"/>
</dbReference>
<dbReference type="AlphaFoldDB" id="A0A229UKK5"/>
<evidence type="ECO:0000313" key="2">
    <source>
        <dbReference type="Proteomes" id="UP000215509"/>
    </source>
</evidence>
<keyword evidence="2" id="KW-1185">Reference proteome</keyword>
<sequence>MNRWCTEVDEPKCGEELSKEQYDSIMQEIVKNHRFAKGGRHIKYIDPHWDMRDGMCFAIQFRGLFGNGRILFDGRQSERSMSDRIMSWLDGEDDTEAKTSK</sequence>
<organism evidence="1 2">
    <name type="scientific">Paenibacillus rigui</name>
    <dbReference type="NCBI Taxonomy" id="554312"/>
    <lineage>
        <taxon>Bacteria</taxon>
        <taxon>Bacillati</taxon>
        <taxon>Bacillota</taxon>
        <taxon>Bacilli</taxon>
        <taxon>Bacillales</taxon>
        <taxon>Paenibacillaceae</taxon>
        <taxon>Paenibacillus</taxon>
    </lineage>
</organism>
<proteinExistence type="predicted"/>
<comment type="caution">
    <text evidence="1">The sequence shown here is derived from an EMBL/GenBank/DDBJ whole genome shotgun (WGS) entry which is preliminary data.</text>
</comment>
<evidence type="ECO:0000313" key="1">
    <source>
        <dbReference type="EMBL" id="OXM83987.1"/>
    </source>
</evidence>
<reference evidence="1 2" key="1">
    <citation type="submission" date="2017-07" db="EMBL/GenBank/DDBJ databases">
        <title>Genome sequencing and assembly of Paenibacillus rigui.</title>
        <authorList>
            <person name="Mayilraj S."/>
        </authorList>
    </citation>
    <scope>NUCLEOTIDE SEQUENCE [LARGE SCALE GENOMIC DNA]</scope>
    <source>
        <strain evidence="1 2">JCM 16352</strain>
    </source>
</reference>
<dbReference type="Proteomes" id="UP000215509">
    <property type="component" value="Unassembled WGS sequence"/>
</dbReference>
<name>A0A229UKK5_9BACL</name>